<evidence type="ECO:0000256" key="2">
    <source>
        <dbReference type="ARBA" id="ARBA00022737"/>
    </source>
</evidence>
<keyword evidence="5" id="KW-1185">Reference proteome</keyword>
<dbReference type="OrthoDB" id="9812571at2"/>
<protein>
    <submittedName>
        <fullName evidence="4">Acyltransferase</fullName>
    </submittedName>
</protein>
<dbReference type="EMBL" id="WRXO01000001">
    <property type="protein sequence ID" value="MVT39732.1"/>
    <property type="molecule type" value="Genomic_DNA"/>
</dbReference>
<comment type="caution">
    <text evidence="4">The sequence shown here is derived from an EMBL/GenBank/DDBJ whole genome shotgun (WGS) entry which is preliminary data.</text>
</comment>
<dbReference type="GO" id="GO:0016746">
    <property type="term" value="F:acyltransferase activity"/>
    <property type="evidence" value="ECO:0007669"/>
    <property type="project" value="UniProtKB-KW"/>
</dbReference>
<evidence type="ECO:0000256" key="3">
    <source>
        <dbReference type="ARBA" id="ARBA00023315"/>
    </source>
</evidence>
<gene>
    <name evidence="4" type="ORF">GO495_03980</name>
</gene>
<sequence>MLKLCKKKFQSFADTAEIRPGVYVVGCSKISIGNRVAIRPGSMIHGMSDNLTTSIIIEDDVLLGSGVHMYVSNHCYDNPDIPIYDQGHYPSEPIIIRKGAWLGANVIVLPGVEIGANTVVAAGAVVTKSLPAKVVAGGVPAKIIKTIQNFQAENKG</sequence>
<dbReference type="InterPro" id="IPR018357">
    <property type="entry name" value="Hexapep_transf_CS"/>
</dbReference>
<evidence type="ECO:0000313" key="4">
    <source>
        <dbReference type="EMBL" id="MVT39732.1"/>
    </source>
</evidence>
<proteinExistence type="predicted"/>
<keyword evidence="1 4" id="KW-0808">Transferase</keyword>
<keyword evidence="2" id="KW-0677">Repeat</keyword>
<name>A0A6N8J6D0_9BACT</name>
<keyword evidence="3 4" id="KW-0012">Acyltransferase</keyword>
<accession>A0A6N8J6D0</accession>
<dbReference type="AlphaFoldDB" id="A0A6N8J6D0"/>
<organism evidence="4 5">
    <name type="scientific">Chitinophaga oryziterrae</name>
    <dbReference type="NCBI Taxonomy" id="1031224"/>
    <lineage>
        <taxon>Bacteria</taxon>
        <taxon>Pseudomonadati</taxon>
        <taxon>Bacteroidota</taxon>
        <taxon>Chitinophagia</taxon>
        <taxon>Chitinophagales</taxon>
        <taxon>Chitinophagaceae</taxon>
        <taxon>Chitinophaga</taxon>
    </lineage>
</organism>
<dbReference type="PANTHER" id="PTHR23416">
    <property type="entry name" value="SIALIC ACID SYNTHASE-RELATED"/>
    <property type="match status" value="1"/>
</dbReference>
<dbReference type="InterPro" id="IPR051159">
    <property type="entry name" value="Hexapeptide_acetyltransf"/>
</dbReference>
<dbReference type="Proteomes" id="UP000468388">
    <property type="component" value="Unassembled WGS sequence"/>
</dbReference>
<dbReference type="Gene3D" id="2.160.10.10">
    <property type="entry name" value="Hexapeptide repeat proteins"/>
    <property type="match status" value="1"/>
</dbReference>
<dbReference type="Pfam" id="PF00132">
    <property type="entry name" value="Hexapep"/>
    <property type="match status" value="1"/>
</dbReference>
<dbReference type="InterPro" id="IPR011004">
    <property type="entry name" value="Trimer_LpxA-like_sf"/>
</dbReference>
<evidence type="ECO:0000256" key="1">
    <source>
        <dbReference type="ARBA" id="ARBA00022679"/>
    </source>
</evidence>
<dbReference type="InterPro" id="IPR001451">
    <property type="entry name" value="Hexapep"/>
</dbReference>
<dbReference type="SUPFAM" id="SSF51161">
    <property type="entry name" value="Trimeric LpxA-like enzymes"/>
    <property type="match status" value="1"/>
</dbReference>
<dbReference type="CDD" id="cd04647">
    <property type="entry name" value="LbH_MAT_like"/>
    <property type="match status" value="1"/>
</dbReference>
<dbReference type="PROSITE" id="PS00101">
    <property type="entry name" value="HEXAPEP_TRANSFERASES"/>
    <property type="match status" value="1"/>
</dbReference>
<evidence type="ECO:0000313" key="5">
    <source>
        <dbReference type="Proteomes" id="UP000468388"/>
    </source>
</evidence>
<reference evidence="4 5" key="1">
    <citation type="submission" date="2019-12" db="EMBL/GenBank/DDBJ databases">
        <title>The draft genomic sequence of strain Chitinophaga oryziterrae JCM 16595.</title>
        <authorList>
            <person name="Zhang X."/>
        </authorList>
    </citation>
    <scope>NUCLEOTIDE SEQUENCE [LARGE SCALE GENOMIC DNA]</scope>
    <source>
        <strain evidence="4 5">JCM 16595</strain>
    </source>
</reference>